<organism evidence="2 3">
    <name type="scientific">Selenomonas sputigena (strain ATCC 35185 / DSM 20758 / CCUG 44933 / VPI D19B-28)</name>
    <dbReference type="NCBI Taxonomy" id="546271"/>
    <lineage>
        <taxon>Bacteria</taxon>
        <taxon>Bacillati</taxon>
        <taxon>Bacillota</taxon>
        <taxon>Negativicutes</taxon>
        <taxon>Selenomonadales</taxon>
        <taxon>Selenomonadaceae</taxon>
        <taxon>Selenomonas</taxon>
    </lineage>
</organism>
<proteinExistence type="predicted"/>
<feature type="transmembrane region" description="Helical" evidence="1">
    <location>
        <begin position="85"/>
        <end position="107"/>
    </location>
</feature>
<dbReference type="GO" id="GO:0015234">
    <property type="term" value="F:thiamine transmembrane transporter activity"/>
    <property type="evidence" value="ECO:0007669"/>
    <property type="project" value="InterPro"/>
</dbReference>
<dbReference type="EMBL" id="ACKP02000032">
    <property type="protein sequence ID" value="EEX77000.1"/>
    <property type="molecule type" value="Genomic_DNA"/>
</dbReference>
<evidence type="ECO:0000256" key="1">
    <source>
        <dbReference type="SAM" id="Phobius"/>
    </source>
</evidence>
<evidence type="ECO:0000313" key="3">
    <source>
        <dbReference type="Proteomes" id="UP000003505"/>
    </source>
</evidence>
<protein>
    <submittedName>
        <fullName evidence="2">Putative proton-coupled thiamine transporter YuaJ</fullName>
    </submittedName>
</protein>
<keyword evidence="1" id="KW-0812">Transmembrane</keyword>
<keyword evidence="1" id="KW-0472">Membrane</keyword>
<feature type="transmembrane region" description="Helical" evidence="1">
    <location>
        <begin position="176"/>
        <end position="198"/>
    </location>
</feature>
<reference evidence="2 3" key="1">
    <citation type="submission" date="2009-09" db="EMBL/GenBank/DDBJ databases">
        <authorList>
            <person name="Weinstock G."/>
            <person name="Sodergren E."/>
            <person name="Clifton S."/>
            <person name="Fulton L."/>
            <person name="Fulton B."/>
            <person name="Courtney L."/>
            <person name="Fronick C."/>
            <person name="Harrison M."/>
            <person name="Strong C."/>
            <person name="Farmer C."/>
            <person name="Delahaunty K."/>
            <person name="Markovic C."/>
            <person name="Hall O."/>
            <person name="Minx P."/>
            <person name="Tomlinson C."/>
            <person name="Mitreva M."/>
            <person name="Nelson J."/>
            <person name="Hou S."/>
            <person name="Wollam A."/>
            <person name="Pepin K.H."/>
            <person name="Johnson M."/>
            <person name="Bhonagiri V."/>
            <person name="Nash W.E."/>
            <person name="Warren W."/>
            <person name="Chinwalla A."/>
            <person name="Mardis E.R."/>
            <person name="Wilson R.K."/>
        </authorList>
    </citation>
    <scope>NUCLEOTIDE SEQUENCE [LARGE SCALE GENOMIC DNA]</scope>
    <source>
        <strain evidence="3">ATCC 35185 / DSM 20758 / VPI D19B-28</strain>
    </source>
</reference>
<dbReference type="eggNOG" id="COG3859">
    <property type="taxonomic scope" value="Bacteria"/>
</dbReference>
<feature type="transmembrane region" description="Helical" evidence="1">
    <location>
        <begin position="119"/>
        <end position="138"/>
    </location>
</feature>
<dbReference type="Pfam" id="PF09515">
    <property type="entry name" value="Thia_YuaJ"/>
    <property type="match status" value="1"/>
</dbReference>
<sequence length="219" mass="24274">MKGRINMDTLLQNISAILEHPASLIALIAVLFAILSHLYFRRVRLTTPMIVTIALMLAMTVILHQFRLYHMPQGGSVTLGAMVPLLFVSYRYGVGTGCLAGFLYGIFNMMQDPYLLHPVQVLFDYPLPYMALSLAALFPAHRMASTALAFLARFFCHIVSGVVFFASYAPAGTSPLVYSLTFNATYLVPECLICFALLKVLPVERLMAAMDRQTAPHAH</sequence>
<dbReference type="Proteomes" id="UP000003505">
    <property type="component" value="Unassembled WGS sequence"/>
</dbReference>
<comment type="caution">
    <text evidence="2">The sequence shown here is derived from an EMBL/GenBank/DDBJ whole genome shotgun (WGS) entry which is preliminary data.</text>
</comment>
<evidence type="ECO:0000313" key="2">
    <source>
        <dbReference type="EMBL" id="EEX77000.1"/>
    </source>
</evidence>
<gene>
    <name evidence="2" type="ORF">SELSPUOL_01605</name>
</gene>
<accession>C9LVW0</accession>
<feature type="transmembrane region" description="Helical" evidence="1">
    <location>
        <begin position="21"/>
        <end position="40"/>
    </location>
</feature>
<dbReference type="OrthoDB" id="9795813at2"/>
<name>C9LVW0_SELS3</name>
<feature type="transmembrane region" description="Helical" evidence="1">
    <location>
        <begin position="150"/>
        <end position="170"/>
    </location>
</feature>
<dbReference type="Gene3D" id="1.10.1760.20">
    <property type="match status" value="1"/>
</dbReference>
<dbReference type="InterPro" id="IPR012651">
    <property type="entry name" value="Thia_Transptr_ThiT"/>
</dbReference>
<dbReference type="STRING" id="546271.Selsp_0200"/>
<keyword evidence="1" id="KW-1133">Transmembrane helix</keyword>
<dbReference type="AlphaFoldDB" id="C9LVW0"/>
<feature type="transmembrane region" description="Helical" evidence="1">
    <location>
        <begin position="46"/>
        <end position="64"/>
    </location>
</feature>
<dbReference type="GO" id="GO:0005886">
    <property type="term" value="C:plasma membrane"/>
    <property type="evidence" value="ECO:0007669"/>
    <property type="project" value="InterPro"/>
</dbReference>
<dbReference type="NCBIfam" id="TIGR02357">
    <property type="entry name" value="ECF_ThiT_YuaJ"/>
    <property type="match status" value="1"/>
</dbReference>